<organism evidence="1 2">
    <name type="scientific">Symbiodinium natans</name>
    <dbReference type="NCBI Taxonomy" id="878477"/>
    <lineage>
        <taxon>Eukaryota</taxon>
        <taxon>Sar</taxon>
        <taxon>Alveolata</taxon>
        <taxon>Dinophyceae</taxon>
        <taxon>Suessiales</taxon>
        <taxon>Symbiodiniaceae</taxon>
        <taxon>Symbiodinium</taxon>
    </lineage>
</organism>
<reference evidence="1" key="1">
    <citation type="submission" date="2021-02" db="EMBL/GenBank/DDBJ databases">
        <authorList>
            <person name="Dougan E. K."/>
            <person name="Rhodes N."/>
            <person name="Thang M."/>
            <person name="Chan C."/>
        </authorList>
    </citation>
    <scope>NUCLEOTIDE SEQUENCE</scope>
</reference>
<keyword evidence="2" id="KW-1185">Reference proteome</keyword>
<name>A0A812TR84_9DINO</name>
<gene>
    <name evidence="1" type="ORF">SNAT2548_LOCUS30741</name>
</gene>
<evidence type="ECO:0000313" key="1">
    <source>
        <dbReference type="EMBL" id="CAE7547744.1"/>
    </source>
</evidence>
<evidence type="ECO:0000313" key="2">
    <source>
        <dbReference type="Proteomes" id="UP000604046"/>
    </source>
</evidence>
<sequence>MAAKVRVVNTFIDVEDTDDEQSELPVSAMKTEPPPTLNGGLCSPLSHAVFPKSVVREPEETEAHRRAPCLLGNEPLCADFGVKVTIKNTFIDVSSDDETDDIYMDKIKSEPAHPTPLSPEGEVPKRVWQPSSDLSTQEAARPFWEGAWKVSGSCNTTVPWTSQAQAAERSRLNISSKWLHLKEVEEEHVNSEDSAHSGKDVPKATSSHVLRGVLEKHVDMGNLQSLVCAI</sequence>
<dbReference type="AlphaFoldDB" id="A0A812TR84"/>
<dbReference type="EMBL" id="CAJNDS010002622">
    <property type="protein sequence ID" value="CAE7547744.1"/>
    <property type="molecule type" value="Genomic_DNA"/>
</dbReference>
<accession>A0A812TR84</accession>
<comment type="caution">
    <text evidence="1">The sequence shown here is derived from an EMBL/GenBank/DDBJ whole genome shotgun (WGS) entry which is preliminary data.</text>
</comment>
<protein>
    <submittedName>
        <fullName evidence="1">Uncharacterized protein</fullName>
    </submittedName>
</protein>
<dbReference type="Proteomes" id="UP000604046">
    <property type="component" value="Unassembled WGS sequence"/>
</dbReference>
<dbReference type="OrthoDB" id="435728at2759"/>
<proteinExistence type="predicted"/>